<comment type="caution">
    <text evidence="4">The sequence shown here is derived from an EMBL/GenBank/DDBJ whole genome shotgun (WGS) entry which is preliminary data.</text>
</comment>
<dbReference type="AlphaFoldDB" id="A0AAJ0MBU9"/>
<evidence type="ECO:0000313" key="4">
    <source>
        <dbReference type="EMBL" id="KAK3348967.1"/>
    </source>
</evidence>
<dbReference type="CDD" id="cd05259">
    <property type="entry name" value="PCBER_SDR_a"/>
    <property type="match status" value="1"/>
</dbReference>
<dbReference type="InterPro" id="IPR045312">
    <property type="entry name" value="PCBER-like"/>
</dbReference>
<proteinExistence type="predicted"/>
<dbReference type="Gene3D" id="3.40.50.720">
    <property type="entry name" value="NAD(P)-binding Rossmann-like Domain"/>
    <property type="match status" value="1"/>
</dbReference>
<evidence type="ECO:0000256" key="2">
    <source>
        <dbReference type="ARBA" id="ARBA00023002"/>
    </source>
</evidence>
<protein>
    <submittedName>
        <fullName evidence="4">Isoflavone reductase</fullName>
    </submittedName>
</protein>
<dbReference type="EMBL" id="JAUIQD010000005">
    <property type="protein sequence ID" value="KAK3348967.1"/>
    <property type="molecule type" value="Genomic_DNA"/>
</dbReference>
<feature type="domain" description="NmrA-like" evidence="3">
    <location>
        <begin position="4"/>
        <end position="240"/>
    </location>
</feature>
<dbReference type="GO" id="GO:0016491">
    <property type="term" value="F:oxidoreductase activity"/>
    <property type="evidence" value="ECO:0007669"/>
    <property type="project" value="UniProtKB-KW"/>
</dbReference>
<dbReference type="SUPFAM" id="SSF51735">
    <property type="entry name" value="NAD(P)-binding Rossmann-fold domains"/>
    <property type="match status" value="1"/>
</dbReference>
<organism evidence="4 5">
    <name type="scientific">Lasiosphaeria hispida</name>
    <dbReference type="NCBI Taxonomy" id="260671"/>
    <lineage>
        <taxon>Eukaryota</taxon>
        <taxon>Fungi</taxon>
        <taxon>Dikarya</taxon>
        <taxon>Ascomycota</taxon>
        <taxon>Pezizomycotina</taxon>
        <taxon>Sordariomycetes</taxon>
        <taxon>Sordariomycetidae</taxon>
        <taxon>Sordariales</taxon>
        <taxon>Lasiosphaeriaceae</taxon>
        <taxon>Lasiosphaeria</taxon>
    </lineage>
</organism>
<evidence type="ECO:0000259" key="3">
    <source>
        <dbReference type="Pfam" id="PF05368"/>
    </source>
</evidence>
<name>A0AAJ0MBU9_9PEZI</name>
<dbReference type="InterPro" id="IPR036291">
    <property type="entry name" value="NAD(P)-bd_dom_sf"/>
</dbReference>
<keyword evidence="1" id="KW-0521">NADP</keyword>
<dbReference type="Proteomes" id="UP001275084">
    <property type="component" value="Unassembled WGS sequence"/>
</dbReference>
<dbReference type="Gene3D" id="3.90.25.10">
    <property type="entry name" value="UDP-galactose 4-epimerase, domain 1"/>
    <property type="match status" value="1"/>
</dbReference>
<keyword evidence="2" id="KW-0560">Oxidoreductase</keyword>
<reference evidence="4" key="1">
    <citation type="journal article" date="2023" name="Mol. Phylogenet. Evol.">
        <title>Genome-scale phylogeny and comparative genomics of the fungal order Sordariales.</title>
        <authorList>
            <person name="Hensen N."/>
            <person name="Bonometti L."/>
            <person name="Westerberg I."/>
            <person name="Brannstrom I.O."/>
            <person name="Guillou S."/>
            <person name="Cros-Aarteil S."/>
            <person name="Calhoun S."/>
            <person name="Haridas S."/>
            <person name="Kuo A."/>
            <person name="Mondo S."/>
            <person name="Pangilinan J."/>
            <person name="Riley R."/>
            <person name="LaButti K."/>
            <person name="Andreopoulos B."/>
            <person name="Lipzen A."/>
            <person name="Chen C."/>
            <person name="Yan M."/>
            <person name="Daum C."/>
            <person name="Ng V."/>
            <person name="Clum A."/>
            <person name="Steindorff A."/>
            <person name="Ohm R.A."/>
            <person name="Martin F."/>
            <person name="Silar P."/>
            <person name="Natvig D.O."/>
            <person name="Lalanne C."/>
            <person name="Gautier V."/>
            <person name="Ament-Velasquez S.L."/>
            <person name="Kruys A."/>
            <person name="Hutchinson M.I."/>
            <person name="Powell A.J."/>
            <person name="Barry K."/>
            <person name="Miller A.N."/>
            <person name="Grigoriev I.V."/>
            <person name="Debuchy R."/>
            <person name="Gladieux P."/>
            <person name="Hiltunen Thoren M."/>
            <person name="Johannesson H."/>
        </authorList>
    </citation>
    <scope>NUCLEOTIDE SEQUENCE</scope>
    <source>
        <strain evidence="4">CBS 955.72</strain>
    </source>
</reference>
<evidence type="ECO:0000256" key="1">
    <source>
        <dbReference type="ARBA" id="ARBA00022857"/>
    </source>
</evidence>
<evidence type="ECO:0000313" key="5">
    <source>
        <dbReference type="Proteomes" id="UP001275084"/>
    </source>
</evidence>
<keyword evidence="5" id="KW-1185">Reference proteome</keyword>
<dbReference type="InterPro" id="IPR008030">
    <property type="entry name" value="NmrA-like"/>
</dbReference>
<accession>A0AAJ0MBU9</accession>
<dbReference type="PANTHER" id="PTHR47706">
    <property type="entry name" value="NMRA-LIKE FAMILY PROTEIN"/>
    <property type="match status" value="1"/>
</dbReference>
<dbReference type="InterPro" id="IPR051609">
    <property type="entry name" value="NmrA/Isoflavone_reductase-like"/>
</dbReference>
<dbReference type="Pfam" id="PF05368">
    <property type="entry name" value="NmrA"/>
    <property type="match status" value="1"/>
</dbReference>
<gene>
    <name evidence="4" type="ORF">B0T25DRAFT_546904</name>
</gene>
<sequence>MAIKTVAVIGASGNIGAPIVKSLLEAGFKVTAITRESSTSTFPEGVEVRKTDLASIESVTKAFAGQDAVISTIASAEIGNQNIFADAAIAAGVKRYIPSEFGHNSRPGKLQGPAAALLAGKTKAVDYLIEQAKTHPEFTWTGVSTSPFFDWGLDMGVFGIDFKNKTARIFDSGNQPASACTLAFVGEATVAVLQHEEETANKYIEVAEFQVTQNQIIAILEEESGAKFTVSREKTSDLARIGLEKISRGEYHASFLDILQSITFVDGAPYAIPDDVLANKTLGLQSRDLRDVLKDYVKSRSS</sequence>
<reference evidence="4" key="2">
    <citation type="submission" date="2023-06" db="EMBL/GenBank/DDBJ databases">
        <authorList>
            <consortium name="Lawrence Berkeley National Laboratory"/>
            <person name="Haridas S."/>
            <person name="Hensen N."/>
            <person name="Bonometti L."/>
            <person name="Westerberg I."/>
            <person name="Brannstrom I.O."/>
            <person name="Guillou S."/>
            <person name="Cros-Aarteil S."/>
            <person name="Calhoun S."/>
            <person name="Kuo A."/>
            <person name="Mondo S."/>
            <person name="Pangilinan J."/>
            <person name="Riley R."/>
            <person name="Labutti K."/>
            <person name="Andreopoulos B."/>
            <person name="Lipzen A."/>
            <person name="Chen C."/>
            <person name="Yanf M."/>
            <person name="Daum C."/>
            <person name="Ng V."/>
            <person name="Clum A."/>
            <person name="Steindorff A."/>
            <person name="Ohm R."/>
            <person name="Martin F."/>
            <person name="Silar P."/>
            <person name="Natvig D."/>
            <person name="Lalanne C."/>
            <person name="Gautier V."/>
            <person name="Ament-Velasquez S.L."/>
            <person name="Kruys A."/>
            <person name="Hutchinson M.I."/>
            <person name="Powell A.J."/>
            <person name="Barry K."/>
            <person name="Miller A.N."/>
            <person name="Grigoriev I.V."/>
            <person name="Debuchy R."/>
            <person name="Gladieux P."/>
            <person name="Thoren M.H."/>
            <person name="Johannesson H."/>
        </authorList>
    </citation>
    <scope>NUCLEOTIDE SEQUENCE</scope>
    <source>
        <strain evidence="4">CBS 955.72</strain>
    </source>
</reference>
<dbReference type="PANTHER" id="PTHR47706:SF10">
    <property type="entry name" value="NMRA-LIKE DOMAIN-CONTAINING PROTEIN"/>
    <property type="match status" value="1"/>
</dbReference>